<dbReference type="CDD" id="cd24152">
    <property type="entry name" value="ASKHA_NBD_ROK-like"/>
    <property type="match status" value="1"/>
</dbReference>
<dbReference type="SUPFAM" id="SSF53067">
    <property type="entry name" value="Actin-like ATPase domain"/>
    <property type="match status" value="1"/>
</dbReference>
<dbReference type="Pfam" id="PF00480">
    <property type="entry name" value="ROK"/>
    <property type="match status" value="1"/>
</dbReference>
<dbReference type="OrthoDB" id="9795247at2"/>
<dbReference type="AlphaFoldDB" id="A0A3L9DW53"/>
<name>A0A3L9DW53_9STRE</name>
<dbReference type="Proteomes" id="UP000279194">
    <property type="component" value="Unassembled WGS sequence"/>
</dbReference>
<sequence>MAYYLTIDVGGTHIKYAIMTEDGEQTKRGHIPTPQNQVEDFLNSIYGIVDDCTEELSGIAFSVPGKVDTSEGVIYFGGALQYLDGLRIVDIMTEKYQIPVSVQNDAKAAALAELWKGSLKGIQDGAVIVLGTGVGGGIILDGKLRLGPHFQSGELSLSILDASKDGFDKMVGYSGSAVRMISQVNEALGQEDVTDGLLAFEAINNRDEVAYPLFQNYCRQIAYLILNLQAFFDLTTYAIGGGISSQAILVDEIRYQFDSFLETNPVMKLNVPKVDIVAAKFTNDANLYGALFHLLSVK</sequence>
<dbReference type="InterPro" id="IPR000600">
    <property type="entry name" value="ROK"/>
</dbReference>
<evidence type="ECO:0000256" key="1">
    <source>
        <dbReference type="ARBA" id="ARBA00006479"/>
    </source>
</evidence>
<dbReference type="Gene3D" id="3.30.420.40">
    <property type="match status" value="2"/>
</dbReference>
<comment type="caution">
    <text evidence="2">The sequence shown here is derived from an EMBL/GenBank/DDBJ whole genome shotgun (WGS) entry which is preliminary data.</text>
</comment>
<evidence type="ECO:0000313" key="3">
    <source>
        <dbReference type="Proteomes" id="UP000279194"/>
    </source>
</evidence>
<dbReference type="InterPro" id="IPR043129">
    <property type="entry name" value="ATPase_NBD"/>
</dbReference>
<keyword evidence="3" id="KW-1185">Reference proteome</keyword>
<dbReference type="RefSeq" id="WP_121835017.1">
    <property type="nucleotide sequence ID" value="NZ_CP163513.1"/>
</dbReference>
<accession>A0A3L9DW53</accession>
<comment type="similarity">
    <text evidence="1">Belongs to the ROK (NagC/XylR) family.</text>
</comment>
<dbReference type="PANTHER" id="PTHR18964:SF170">
    <property type="entry name" value="SUGAR KINASE"/>
    <property type="match status" value="1"/>
</dbReference>
<organism evidence="2 3">
    <name type="scientific">Streptococcus hillyeri</name>
    <dbReference type="NCBI Taxonomy" id="2282420"/>
    <lineage>
        <taxon>Bacteria</taxon>
        <taxon>Bacillati</taxon>
        <taxon>Bacillota</taxon>
        <taxon>Bacilli</taxon>
        <taxon>Lactobacillales</taxon>
        <taxon>Streptococcaceae</taxon>
        <taxon>Streptococcus</taxon>
    </lineage>
</organism>
<dbReference type="EMBL" id="RCVM01000005">
    <property type="protein sequence ID" value="RLY03969.1"/>
    <property type="molecule type" value="Genomic_DNA"/>
</dbReference>
<gene>
    <name evidence="2" type="ORF">EAF07_04080</name>
</gene>
<protein>
    <submittedName>
        <fullName evidence="2">ROK family protein</fullName>
    </submittedName>
</protein>
<evidence type="ECO:0000313" key="2">
    <source>
        <dbReference type="EMBL" id="RLY03969.1"/>
    </source>
</evidence>
<dbReference type="PANTHER" id="PTHR18964">
    <property type="entry name" value="ROK (REPRESSOR, ORF, KINASE) FAMILY"/>
    <property type="match status" value="1"/>
</dbReference>
<proteinExistence type="inferred from homology"/>
<reference evidence="2 3" key="1">
    <citation type="submission" date="2018-10" db="EMBL/GenBank/DDBJ databases">
        <title>Streptococcus hillyeri sp. nov., isolated from equine tracheal sample.</title>
        <authorList>
            <person name="Macfadyen A.C."/>
            <person name="Waller A."/>
            <person name="Paterson G.K."/>
        </authorList>
    </citation>
    <scope>NUCLEOTIDE SEQUENCE [LARGE SCALE GENOMIC DNA]</scope>
    <source>
        <strain evidence="2 3">28462</strain>
    </source>
</reference>